<proteinExistence type="predicted"/>
<dbReference type="EMBL" id="NCUX01000031">
    <property type="protein sequence ID" value="ORO78386.1"/>
    <property type="molecule type" value="Genomic_DNA"/>
</dbReference>
<accession>A0A1X1IZ30</accession>
<gene>
    <name evidence="2" type="ORF">B7708_04690</name>
</gene>
<keyword evidence="2" id="KW-0808">Transferase</keyword>
<feature type="domain" description="Glycosyl transferase family 1" evidence="1">
    <location>
        <begin position="176"/>
        <end position="328"/>
    </location>
</feature>
<dbReference type="RefSeq" id="WP_084974106.1">
    <property type="nucleotide sequence ID" value="NZ_NCUX01000031.1"/>
</dbReference>
<dbReference type="Pfam" id="PF00534">
    <property type="entry name" value="Glycos_transf_1"/>
    <property type="match status" value="1"/>
</dbReference>
<dbReference type="SUPFAM" id="SSF53756">
    <property type="entry name" value="UDP-Glycosyltransferase/glycogen phosphorylase"/>
    <property type="match status" value="1"/>
</dbReference>
<evidence type="ECO:0000313" key="3">
    <source>
        <dbReference type="Proteomes" id="UP000193780"/>
    </source>
</evidence>
<dbReference type="CDD" id="cd03801">
    <property type="entry name" value="GT4_PimA-like"/>
    <property type="match status" value="1"/>
</dbReference>
<sequence length="361" mass="41187">MPKKKIAYITNNIAPFRVMLLDELAKHAEVTLFYVHEIEAGVKAEYVKLRPVRTNLQSITELGLFQTFQMLKEMDMVFFDGYTGWEKMFLMSGMWITGRQYAISVDGIINHSNISLKQRLLDLIKSVALRKAEFVLSTNTPTDTYIQQLAPKAKIKRHIFSTLSQDDLKRIAVVDSDAIFDKYQIKKEEKNLLFVGKFVKEKGVSELLAFMKEQRAGTSIQLIMVGGTKEELSIFETDISSNIHIIPFLEKIDILELMRVVDVFVLPTYSDTWGLVIVEALSAGIPIVSTNRCNAALEFIKDGKNGYLMKELNKEELTSKLNEALKLNFAQVALYDRKLMENYHLEGAAKNIMDILEESHD</sequence>
<evidence type="ECO:0000259" key="1">
    <source>
        <dbReference type="Pfam" id="PF00534"/>
    </source>
</evidence>
<organism evidence="2 3">
    <name type="scientific">Streptococcus oralis subsp. dentisani</name>
    <dbReference type="NCBI Taxonomy" id="1458253"/>
    <lineage>
        <taxon>Bacteria</taxon>
        <taxon>Bacillati</taxon>
        <taxon>Bacillota</taxon>
        <taxon>Bacilli</taxon>
        <taxon>Lactobacillales</taxon>
        <taxon>Streptococcaceae</taxon>
        <taxon>Streptococcus</taxon>
    </lineage>
</organism>
<dbReference type="InterPro" id="IPR050194">
    <property type="entry name" value="Glycosyltransferase_grp1"/>
</dbReference>
<evidence type="ECO:0000313" key="2">
    <source>
        <dbReference type="EMBL" id="ORO78386.1"/>
    </source>
</evidence>
<reference evidence="2 3" key="1">
    <citation type="journal article" date="2016" name="Eur. J. Clin. Microbiol. Infect. Dis.">
        <title>Whole genome sequencing as a tool for phylogenetic analysis of clinical strains of Mitis group streptococci.</title>
        <authorList>
            <person name="Rasmussen L.H."/>
            <person name="Dargis R."/>
            <person name="Hojholt K."/>
            <person name="Christensen J.J."/>
            <person name="Skovgaard O."/>
            <person name="Justesen U.S."/>
            <person name="Rosenvinge F.S."/>
            <person name="Moser C."/>
            <person name="Lukjancenko O."/>
            <person name="Rasmussen S."/>
            <person name="Nielsen X.C."/>
        </authorList>
    </citation>
    <scope>NUCLEOTIDE SEQUENCE [LARGE SCALE GENOMIC DNA]</scope>
    <source>
        <strain evidence="2 3">RH_9883_08</strain>
    </source>
</reference>
<dbReference type="PANTHER" id="PTHR45947:SF3">
    <property type="entry name" value="SULFOQUINOVOSYL TRANSFERASE SQD2"/>
    <property type="match status" value="1"/>
</dbReference>
<dbReference type="Proteomes" id="UP000193780">
    <property type="component" value="Unassembled WGS sequence"/>
</dbReference>
<dbReference type="PANTHER" id="PTHR45947">
    <property type="entry name" value="SULFOQUINOVOSYL TRANSFERASE SQD2"/>
    <property type="match status" value="1"/>
</dbReference>
<dbReference type="AlphaFoldDB" id="A0A1X1IZ30"/>
<dbReference type="Gene3D" id="3.40.50.2000">
    <property type="entry name" value="Glycogen Phosphorylase B"/>
    <property type="match status" value="2"/>
</dbReference>
<dbReference type="GO" id="GO:0016757">
    <property type="term" value="F:glycosyltransferase activity"/>
    <property type="evidence" value="ECO:0007669"/>
    <property type="project" value="InterPro"/>
</dbReference>
<protein>
    <submittedName>
        <fullName evidence="2">Glycosyl transferase</fullName>
    </submittedName>
</protein>
<dbReference type="InterPro" id="IPR001296">
    <property type="entry name" value="Glyco_trans_1"/>
</dbReference>
<comment type="caution">
    <text evidence="2">The sequence shown here is derived from an EMBL/GenBank/DDBJ whole genome shotgun (WGS) entry which is preliminary data.</text>
</comment>
<name>A0A1X1IZ30_STROR</name>